<sequence length="247" mass="27248">MNRFLTLVVGNRSSTLYLNRSSISYSSILGCRYYNSNNSGKKYDEVDLSNISKSTHRRDFKSKLISPQQSSTITQLPPTPPKRIVSDHDKENEIIVNRLKNFIKNEQDTIKIITLVATRPQHLCAASGQLALDSIIAFHGESTVPKSMSRRQTRYIPLCFAGSGGEGSTAHRDDHTLSHTDVPALWRVSSSTHDIPSTTSKPRKNTEYEYRQSVLQVPFEAATGSAPTAAKSAKSNSATASVHVVLV</sequence>
<dbReference type="PROSITE" id="PS51257">
    <property type="entry name" value="PROKAR_LIPOPROTEIN"/>
    <property type="match status" value="1"/>
</dbReference>
<comment type="caution">
    <text evidence="2">The sequence shown here is derived from an EMBL/GenBank/DDBJ whole genome shotgun (WGS) entry which is preliminary data.</text>
</comment>
<proteinExistence type="predicted"/>
<dbReference type="Proteomes" id="UP000001396">
    <property type="component" value="Unassembled WGS sequence"/>
</dbReference>
<reference evidence="2 3" key="1">
    <citation type="journal article" date="2011" name="Genome Res.">
        <title>Phylogeny-wide analysis of social amoeba genomes highlights ancient origins for complex intercellular communication.</title>
        <authorList>
            <person name="Heidel A.J."/>
            <person name="Lawal H.M."/>
            <person name="Felder M."/>
            <person name="Schilde C."/>
            <person name="Helps N.R."/>
            <person name="Tunggal B."/>
            <person name="Rivero F."/>
            <person name="John U."/>
            <person name="Schleicher M."/>
            <person name="Eichinger L."/>
            <person name="Platzer M."/>
            <person name="Noegel A.A."/>
            <person name="Schaap P."/>
            <person name="Gloeckner G."/>
        </authorList>
    </citation>
    <scope>NUCLEOTIDE SEQUENCE [LARGE SCALE GENOMIC DNA]</scope>
    <source>
        <strain evidence="3">ATCC 26659 / Pp 5 / PN500</strain>
    </source>
</reference>
<gene>
    <name evidence="2" type="ORF">PPL_09032</name>
</gene>
<dbReference type="RefSeq" id="XP_020430506.1">
    <property type="nucleotide sequence ID" value="XM_020579831.1"/>
</dbReference>
<evidence type="ECO:0000313" key="3">
    <source>
        <dbReference type="Proteomes" id="UP000001396"/>
    </source>
</evidence>
<dbReference type="GeneID" id="31364508"/>
<accession>D3BKF1</accession>
<keyword evidence="3" id="KW-1185">Reference proteome</keyword>
<feature type="region of interest" description="Disordered" evidence="1">
    <location>
        <begin position="66"/>
        <end position="85"/>
    </location>
</feature>
<dbReference type="InParanoid" id="D3BKF1"/>
<feature type="compositionally biased region" description="Polar residues" evidence="1">
    <location>
        <begin position="66"/>
        <end position="76"/>
    </location>
</feature>
<protein>
    <submittedName>
        <fullName evidence="2">Uncharacterized protein</fullName>
    </submittedName>
</protein>
<name>D3BKF1_HETP5</name>
<dbReference type="AlphaFoldDB" id="D3BKF1"/>
<organism evidence="2 3">
    <name type="scientific">Heterostelium pallidum (strain ATCC 26659 / Pp 5 / PN500)</name>
    <name type="common">Cellular slime mold</name>
    <name type="synonym">Polysphondylium pallidum</name>
    <dbReference type="NCBI Taxonomy" id="670386"/>
    <lineage>
        <taxon>Eukaryota</taxon>
        <taxon>Amoebozoa</taxon>
        <taxon>Evosea</taxon>
        <taxon>Eumycetozoa</taxon>
        <taxon>Dictyostelia</taxon>
        <taxon>Acytosteliales</taxon>
        <taxon>Acytosteliaceae</taxon>
        <taxon>Heterostelium</taxon>
    </lineage>
</organism>
<dbReference type="EMBL" id="ADBJ01000038">
    <property type="protein sequence ID" value="EFA78381.1"/>
    <property type="molecule type" value="Genomic_DNA"/>
</dbReference>
<evidence type="ECO:0000256" key="1">
    <source>
        <dbReference type="SAM" id="MobiDB-lite"/>
    </source>
</evidence>
<evidence type="ECO:0000313" key="2">
    <source>
        <dbReference type="EMBL" id="EFA78381.1"/>
    </source>
</evidence>